<gene>
    <name evidence="11" type="primary">LOC125541738</name>
</gene>
<organism evidence="11 12">
    <name type="scientific">Triticum urartu</name>
    <name type="common">Red wild einkorn</name>
    <name type="synonym">Crithodium urartu</name>
    <dbReference type="NCBI Taxonomy" id="4572"/>
    <lineage>
        <taxon>Eukaryota</taxon>
        <taxon>Viridiplantae</taxon>
        <taxon>Streptophyta</taxon>
        <taxon>Embryophyta</taxon>
        <taxon>Tracheophyta</taxon>
        <taxon>Spermatophyta</taxon>
        <taxon>Magnoliopsida</taxon>
        <taxon>Liliopsida</taxon>
        <taxon>Poales</taxon>
        <taxon>Poaceae</taxon>
        <taxon>BOP clade</taxon>
        <taxon>Pooideae</taxon>
        <taxon>Triticodae</taxon>
        <taxon>Triticeae</taxon>
        <taxon>Triticinae</taxon>
        <taxon>Triticum</taxon>
    </lineage>
</organism>
<keyword evidence="5" id="KW-0238">DNA-binding</keyword>
<dbReference type="Gramene" id="TuG1812G0200003539.01.T01">
    <property type="protein sequence ID" value="TuG1812G0200003539.01.T01"/>
    <property type="gene ID" value="TuG1812G0200003539.01"/>
</dbReference>
<evidence type="ECO:0000259" key="10">
    <source>
        <dbReference type="PROSITE" id="PS50808"/>
    </source>
</evidence>
<feature type="coiled-coil region" evidence="8">
    <location>
        <begin position="429"/>
        <end position="456"/>
    </location>
</feature>
<keyword evidence="6" id="KW-0539">Nucleus</keyword>
<dbReference type="Pfam" id="PF02892">
    <property type="entry name" value="zf-BED"/>
    <property type="match status" value="1"/>
</dbReference>
<feature type="domain" description="BED-type" evidence="10">
    <location>
        <begin position="40"/>
        <end position="98"/>
    </location>
</feature>
<evidence type="ECO:0000313" key="11">
    <source>
        <dbReference type="EnsemblPlants" id="TuG1812G0200003539.01.T01"/>
    </source>
</evidence>
<dbReference type="InterPro" id="IPR003656">
    <property type="entry name" value="Znf_BED"/>
</dbReference>
<dbReference type="Proteomes" id="UP000015106">
    <property type="component" value="Chromosome 2"/>
</dbReference>
<feature type="region of interest" description="Disordered" evidence="9">
    <location>
        <begin position="750"/>
        <end position="802"/>
    </location>
</feature>
<sequence>MTSQSHSHTVPAAGASTSPGGLAGSSTSPIIPAPHVAPVNSDDPAWKHCTIPDMTKKASVECNFCHGVYIGGITRMKYHLANVKYQNVILCQQVPADVKQEMRELISRKDEAKEKKARESAIRRSDVNLDGNDARDADEDDILGGGSGGGLLVLSGKRQSKGNTYGSMDKFCTKSTKEVVAARKGEGFSTKLQTKLSTQRREERRVRACEYVCQFFYEARIAHNAVLLPSFELMLEAVGAFGTDMKGPTPYEMGGPYLQKSKKKVEEGFAGHKEAWKLSGCTVMTDAWTDKRGRGVMNLVVHSAYGVVFVDSVDCSDVRKDGKMIFDLVDRCIEEIGEKNVVQIVTDNASVNIAAVAMMKVKRPSLFWNGCAAHTIDLMLEDIGKLPIIEQTIAKGKAVTVFLYAHTRVLALMRKFLGKDLVRSGITRFATAYLNLKSLQDNKKELQKLFRSDELNEMDHLKKAKGKNVAKIVRSGTFWKAVDTAVNFFEPMANLLRRMDSDVPAMGFIHGCMLDAKKEISVRFDNDKSRFLEVWDIIDKRWDNKLKTALHMAGYYLNPYYYYPNKLDIEIDGSFKEGLITCISKMVEDPIMQEEIIDEIDHYQEGIGSFGRDIVVRQRKNKKFDPAKWWMNHGTSAPKLRILAARILGLTCSSSACERNRSVFDQVHTKGHSRMLHGKMSDLVFIKFNSKLKDKKLNKRNDPIEKQVVDVLEDDENEWITGVVPNGDEEQGEDQDQEIPYASLHAGLGTSGINPLKRKRGVHGKKKKKMIPVIPQEYLLSASSASESDDDEDTDMSYGSDM</sequence>
<evidence type="ECO:0000256" key="3">
    <source>
        <dbReference type="ARBA" id="ARBA00022771"/>
    </source>
</evidence>
<accession>A0A8R7PFT3</accession>
<comment type="subcellular location">
    <subcellularLocation>
        <location evidence="1">Nucleus</location>
    </subcellularLocation>
</comment>
<feature type="compositionally biased region" description="Basic residues" evidence="9">
    <location>
        <begin position="756"/>
        <end position="770"/>
    </location>
</feature>
<dbReference type="PROSITE" id="PS50808">
    <property type="entry name" value="ZF_BED"/>
    <property type="match status" value="1"/>
</dbReference>
<dbReference type="EnsemblPlants" id="TuG1812G0200003539.01.T01">
    <property type="protein sequence ID" value="TuG1812G0200003539.01.T01"/>
    <property type="gene ID" value="TuG1812G0200003539.01"/>
</dbReference>
<keyword evidence="4" id="KW-0862">Zinc</keyword>
<dbReference type="InterPro" id="IPR012337">
    <property type="entry name" value="RNaseH-like_sf"/>
</dbReference>
<dbReference type="GO" id="GO:0008270">
    <property type="term" value="F:zinc ion binding"/>
    <property type="evidence" value="ECO:0007669"/>
    <property type="project" value="UniProtKB-KW"/>
</dbReference>
<dbReference type="SUPFAM" id="SSF53098">
    <property type="entry name" value="Ribonuclease H-like"/>
    <property type="match status" value="1"/>
</dbReference>
<evidence type="ECO:0000256" key="5">
    <source>
        <dbReference type="ARBA" id="ARBA00023125"/>
    </source>
</evidence>
<keyword evidence="12" id="KW-1185">Reference proteome</keyword>
<evidence type="ECO:0000256" key="2">
    <source>
        <dbReference type="ARBA" id="ARBA00022723"/>
    </source>
</evidence>
<dbReference type="InterPro" id="IPR008906">
    <property type="entry name" value="HATC_C_dom"/>
</dbReference>
<evidence type="ECO:0000256" key="9">
    <source>
        <dbReference type="SAM" id="MobiDB-lite"/>
    </source>
</evidence>
<dbReference type="Pfam" id="PF05699">
    <property type="entry name" value="Dimer_Tnp_hAT"/>
    <property type="match status" value="1"/>
</dbReference>
<dbReference type="PANTHER" id="PTHR32166">
    <property type="entry name" value="OSJNBA0013A04.12 PROTEIN"/>
    <property type="match status" value="1"/>
</dbReference>
<proteinExistence type="predicted"/>
<evidence type="ECO:0000313" key="12">
    <source>
        <dbReference type="Proteomes" id="UP000015106"/>
    </source>
</evidence>
<evidence type="ECO:0000256" key="8">
    <source>
        <dbReference type="SAM" id="Coils"/>
    </source>
</evidence>
<reference evidence="12" key="1">
    <citation type="journal article" date="2013" name="Nature">
        <title>Draft genome of the wheat A-genome progenitor Triticum urartu.</title>
        <authorList>
            <person name="Ling H.Q."/>
            <person name="Zhao S."/>
            <person name="Liu D."/>
            <person name="Wang J."/>
            <person name="Sun H."/>
            <person name="Zhang C."/>
            <person name="Fan H."/>
            <person name="Li D."/>
            <person name="Dong L."/>
            <person name="Tao Y."/>
            <person name="Gao C."/>
            <person name="Wu H."/>
            <person name="Li Y."/>
            <person name="Cui Y."/>
            <person name="Guo X."/>
            <person name="Zheng S."/>
            <person name="Wang B."/>
            <person name="Yu K."/>
            <person name="Liang Q."/>
            <person name="Yang W."/>
            <person name="Lou X."/>
            <person name="Chen J."/>
            <person name="Feng M."/>
            <person name="Jian J."/>
            <person name="Zhang X."/>
            <person name="Luo G."/>
            <person name="Jiang Y."/>
            <person name="Liu J."/>
            <person name="Wang Z."/>
            <person name="Sha Y."/>
            <person name="Zhang B."/>
            <person name="Wu H."/>
            <person name="Tang D."/>
            <person name="Shen Q."/>
            <person name="Xue P."/>
            <person name="Zou S."/>
            <person name="Wang X."/>
            <person name="Liu X."/>
            <person name="Wang F."/>
            <person name="Yang Y."/>
            <person name="An X."/>
            <person name="Dong Z."/>
            <person name="Zhang K."/>
            <person name="Zhang X."/>
            <person name="Luo M.C."/>
            <person name="Dvorak J."/>
            <person name="Tong Y."/>
            <person name="Wang J."/>
            <person name="Yang H."/>
            <person name="Li Z."/>
            <person name="Wang D."/>
            <person name="Zhang A."/>
            <person name="Wang J."/>
        </authorList>
    </citation>
    <scope>NUCLEOTIDE SEQUENCE</scope>
    <source>
        <strain evidence="12">cv. G1812</strain>
    </source>
</reference>
<dbReference type="GO" id="GO:0046983">
    <property type="term" value="F:protein dimerization activity"/>
    <property type="evidence" value="ECO:0007669"/>
    <property type="project" value="InterPro"/>
</dbReference>
<evidence type="ECO:0000256" key="6">
    <source>
        <dbReference type="ARBA" id="ARBA00023242"/>
    </source>
</evidence>
<reference evidence="11" key="3">
    <citation type="submission" date="2022-06" db="UniProtKB">
        <authorList>
            <consortium name="EnsemblPlants"/>
        </authorList>
    </citation>
    <scope>IDENTIFICATION</scope>
</reference>
<dbReference type="Pfam" id="PF04937">
    <property type="entry name" value="DUF659"/>
    <property type="match status" value="1"/>
</dbReference>
<dbReference type="GO" id="GO:0003677">
    <property type="term" value="F:DNA binding"/>
    <property type="evidence" value="ECO:0007669"/>
    <property type="project" value="UniProtKB-KW"/>
</dbReference>
<feature type="region of interest" description="Disordered" evidence="9">
    <location>
        <begin position="110"/>
        <end position="140"/>
    </location>
</feature>
<evidence type="ECO:0000256" key="4">
    <source>
        <dbReference type="ARBA" id="ARBA00022833"/>
    </source>
</evidence>
<evidence type="ECO:0000256" key="7">
    <source>
        <dbReference type="PROSITE-ProRule" id="PRU00027"/>
    </source>
</evidence>
<dbReference type="InterPro" id="IPR007021">
    <property type="entry name" value="DUF659"/>
</dbReference>
<dbReference type="AlphaFoldDB" id="A0A8R7PFT3"/>
<dbReference type="PANTHER" id="PTHR32166:SF74">
    <property type="entry name" value="OS05G0256350 PROTEIN"/>
    <property type="match status" value="1"/>
</dbReference>
<keyword evidence="8" id="KW-0175">Coiled coil</keyword>
<feature type="region of interest" description="Disordered" evidence="9">
    <location>
        <begin position="1"/>
        <end position="29"/>
    </location>
</feature>
<keyword evidence="3 7" id="KW-0863">Zinc-finger</keyword>
<keyword evidence="2" id="KW-0479">Metal-binding</keyword>
<name>A0A8R7PFT3_TRIUA</name>
<dbReference type="GO" id="GO:0005634">
    <property type="term" value="C:nucleus"/>
    <property type="evidence" value="ECO:0007669"/>
    <property type="project" value="UniProtKB-SubCell"/>
</dbReference>
<evidence type="ECO:0000256" key="1">
    <source>
        <dbReference type="ARBA" id="ARBA00004123"/>
    </source>
</evidence>
<reference evidence="11" key="2">
    <citation type="submission" date="2018-03" db="EMBL/GenBank/DDBJ databases">
        <title>The Triticum urartu genome reveals the dynamic nature of wheat genome evolution.</title>
        <authorList>
            <person name="Ling H."/>
            <person name="Ma B."/>
            <person name="Shi X."/>
            <person name="Liu H."/>
            <person name="Dong L."/>
            <person name="Sun H."/>
            <person name="Cao Y."/>
            <person name="Gao Q."/>
            <person name="Zheng S."/>
            <person name="Li Y."/>
            <person name="Yu Y."/>
            <person name="Du H."/>
            <person name="Qi M."/>
            <person name="Li Y."/>
            <person name="Yu H."/>
            <person name="Cui Y."/>
            <person name="Wang N."/>
            <person name="Chen C."/>
            <person name="Wu H."/>
            <person name="Zhao Y."/>
            <person name="Zhang J."/>
            <person name="Li Y."/>
            <person name="Zhou W."/>
            <person name="Zhang B."/>
            <person name="Hu W."/>
            <person name="Eijk M."/>
            <person name="Tang J."/>
            <person name="Witsenboer H."/>
            <person name="Zhao S."/>
            <person name="Li Z."/>
            <person name="Zhang A."/>
            <person name="Wang D."/>
            <person name="Liang C."/>
        </authorList>
    </citation>
    <scope>NUCLEOTIDE SEQUENCE [LARGE SCALE GENOMIC DNA]</scope>
    <source>
        <strain evidence="11">cv. G1812</strain>
    </source>
</reference>
<feature type="compositionally biased region" description="Basic and acidic residues" evidence="9">
    <location>
        <begin position="110"/>
        <end position="135"/>
    </location>
</feature>
<protein>
    <recommendedName>
        <fullName evidence="10">BED-type domain-containing protein</fullName>
    </recommendedName>
</protein>
<feature type="compositionally biased region" description="Polar residues" evidence="9">
    <location>
        <begin position="15"/>
        <end position="29"/>
    </location>
</feature>